<keyword evidence="2" id="KW-0732">Signal</keyword>
<evidence type="ECO:0008006" key="5">
    <source>
        <dbReference type="Google" id="ProtNLM"/>
    </source>
</evidence>
<sequence length="168" mass="17858">MKSFIKNFSFLLGIVSLTMTGLIFAPTAGAETSVSTQYTDIQSQGLIFAGICTSSTATCECRDNGNCTLQDILQVLVNLSVFILAISGSVMLFMFVYGGFFWLTSQGKTERVEKGRQAMVGALVGLIIIFGAYAAINIIISVLQTGTLPDSGQSIEDTIGSEGVIKTE</sequence>
<evidence type="ECO:0000313" key="3">
    <source>
        <dbReference type="EMBL" id="PJC24536.1"/>
    </source>
</evidence>
<protein>
    <recommendedName>
        <fullName evidence="5">DUF4190 domain-containing protein</fullName>
    </recommendedName>
</protein>
<feature type="transmembrane region" description="Helical" evidence="1">
    <location>
        <begin position="79"/>
        <end position="103"/>
    </location>
</feature>
<dbReference type="AlphaFoldDB" id="A0A2M8EP69"/>
<feature type="chain" id="PRO_5014928657" description="DUF4190 domain-containing protein" evidence="2">
    <location>
        <begin position="31"/>
        <end position="168"/>
    </location>
</feature>
<gene>
    <name evidence="3" type="ORF">CO057_02275</name>
</gene>
<name>A0A2M8EP69_9BACT</name>
<dbReference type="EMBL" id="PFSI01000035">
    <property type="protein sequence ID" value="PJC24536.1"/>
    <property type="molecule type" value="Genomic_DNA"/>
</dbReference>
<evidence type="ECO:0000256" key="1">
    <source>
        <dbReference type="SAM" id="Phobius"/>
    </source>
</evidence>
<comment type="caution">
    <text evidence="3">The sequence shown here is derived from an EMBL/GenBank/DDBJ whole genome shotgun (WGS) entry which is preliminary data.</text>
</comment>
<dbReference type="Proteomes" id="UP000230251">
    <property type="component" value="Unassembled WGS sequence"/>
</dbReference>
<evidence type="ECO:0000313" key="4">
    <source>
        <dbReference type="Proteomes" id="UP000230251"/>
    </source>
</evidence>
<feature type="transmembrane region" description="Helical" evidence="1">
    <location>
        <begin position="123"/>
        <end position="143"/>
    </location>
</feature>
<accession>A0A2M8EP69</accession>
<feature type="signal peptide" evidence="2">
    <location>
        <begin position="1"/>
        <end position="30"/>
    </location>
</feature>
<organism evidence="3 4">
    <name type="scientific">Candidatus Uhrbacteria bacterium CG_4_9_14_0_2_um_filter_41_50</name>
    <dbReference type="NCBI Taxonomy" id="1975031"/>
    <lineage>
        <taxon>Bacteria</taxon>
        <taxon>Candidatus Uhriibacteriota</taxon>
    </lineage>
</organism>
<keyword evidence="1" id="KW-1133">Transmembrane helix</keyword>
<evidence type="ECO:0000256" key="2">
    <source>
        <dbReference type="SAM" id="SignalP"/>
    </source>
</evidence>
<reference evidence="4" key="1">
    <citation type="submission" date="2017-09" db="EMBL/GenBank/DDBJ databases">
        <title>Depth-based differentiation of microbial function through sediment-hosted aquifers and enrichment of novel symbionts in the deep terrestrial subsurface.</title>
        <authorList>
            <person name="Probst A.J."/>
            <person name="Ladd B."/>
            <person name="Jarett J.K."/>
            <person name="Geller-Mcgrath D.E."/>
            <person name="Sieber C.M.K."/>
            <person name="Emerson J.B."/>
            <person name="Anantharaman K."/>
            <person name="Thomas B.C."/>
            <person name="Malmstrom R."/>
            <person name="Stieglmeier M."/>
            <person name="Klingl A."/>
            <person name="Woyke T."/>
            <person name="Ryan C.M."/>
            <person name="Banfield J.F."/>
        </authorList>
    </citation>
    <scope>NUCLEOTIDE SEQUENCE [LARGE SCALE GENOMIC DNA]</scope>
</reference>
<proteinExistence type="predicted"/>
<keyword evidence="1" id="KW-0812">Transmembrane</keyword>
<keyword evidence="1" id="KW-0472">Membrane</keyword>